<reference evidence="2 3" key="1">
    <citation type="submission" date="2023-07" db="EMBL/GenBank/DDBJ databases">
        <title>Sequencing the genomes of 1000 actinobacteria strains.</title>
        <authorList>
            <person name="Klenk H.-P."/>
        </authorList>
    </citation>
    <scope>NUCLEOTIDE SEQUENCE [LARGE SCALE GENOMIC DNA]</scope>
    <source>
        <strain evidence="2 3">DSM 44711</strain>
    </source>
</reference>
<keyword evidence="3" id="KW-1185">Reference proteome</keyword>
<dbReference type="InterPro" id="IPR033964">
    <property type="entry name" value="ABBA"/>
</dbReference>
<evidence type="ECO:0000313" key="3">
    <source>
        <dbReference type="Proteomes" id="UP001183629"/>
    </source>
</evidence>
<protein>
    <submittedName>
        <fullName evidence="2">DMATS type aromatic prenyltransferase</fullName>
    </submittedName>
</protein>
<dbReference type="Pfam" id="PF11991">
    <property type="entry name" value="Trp_DMAT"/>
    <property type="match status" value="1"/>
</dbReference>
<dbReference type="SFLD" id="SFLDG01162">
    <property type="entry name" value="I"/>
    <property type="match status" value="1"/>
</dbReference>
<dbReference type="SFLD" id="SFLDS00036">
    <property type="entry name" value="Aromatic_Prenyltransferase"/>
    <property type="match status" value="1"/>
</dbReference>
<gene>
    <name evidence="2" type="ORF">J2S44_008527</name>
</gene>
<accession>A0AAE4A089</accession>
<dbReference type="Proteomes" id="UP001183629">
    <property type="component" value="Unassembled WGS sequence"/>
</dbReference>
<evidence type="ECO:0000256" key="1">
    <source>
        <dbReference type="ARBA" id="ARBA00022679"/>
    </source>
</evidence>
<evidence type="ECO:0000313" key="2">
    <source>
        <dbReference type="EMBL" id="MDR7328277.1"/>
    </source>
</evidence>
<dbReference type="AlphaFoldDB" id="A0AAE4A089"/>
<dbReference type="GO" id="GO:0016765">
    <property type="term" value="F:transferase activity, transferring alkyl or aryl (other than methyl) groups"/>
    <property type="evidence" value="ECO:0007669"/>
    <property type="project" value="InterPro"/>
</dbReference>
<comment type="caution">
    <text evidence="2">The sequence shown here is derived from an EMBL/GenBank/DDBJ whole genome shotgun (WGS) entry which is preliminary data.</text>
</comment>
<proteinExistence type="predicted"/>
<dbReference type="EMBL" id="JAVDYC010000001">
    <property type="protein sequence ID" value="MDR7328277.1"/>
    <property type="molecule type" value="Genomic_DNA"/>
</dbReference>
<dbReference type="RefSeq" id="WP_310429336.1">
    <property type="nucleotide sequence ID" value="NZ_JAVDYC010000001.1"/>
</dbReference>
<dbReference type="InterPro" id="IPR017795">
    <property type="entry name" value="ABBA_NscD-like"/>
</dbReference>
<organism evidence="2 3">
    <name type="scientific">Catenuloplanes niger</name>
    <dbReference type="NCBI Taxonomy" id="587534"/>
    <lineage>
        <taxon>Bacteria</taxon>
        <taxon>Bacillati</taxon>
        <taxon>Actinomycetota</taxon>
        <taxon>Actinomycetes</taxon>
        <taxon>Micromonosporales</taxon>
        <taxon>Micromonosporaceae</taxon>
        <taxon>Catenuloplanes</taxon>
    </lineage>
</organism>
<name>A0AAE4A089_9ACTN</name>
<keyword evidence="1" id="KW-0808">Transferase</keyword>
<sequence length="391" mass="42048">MPDKSGRAIAVRHQQLFSAPPDTTHADLLASLWDRVCTAAWAGGEREDVRAHLADMLYPWAHRPIETVPRYPSFVSGDGFPAELSVSWRKGVTEVRVLFEPVGTDPAARAVQDAGRAMVHALAGRDGVSTDGYRAVEDLFTSDDPPAYRSGVWLSLACGPDQPPHYKVYLNPYVNGTGHEWTTVTRAMERLDLTTAWAPVAAARDALATAGIALDYVALDLAAGAHARAKIYFRHRGAGLAGIHLLGAFARSYDAERIADAAADLYGRTPDGEPAMPDNEPMTGLAFRAGRHCADEANVYFRLPGAVRSDAEAADRITALMAREAAPADVYRRVADAVAPAPMATTSGVHELVSYRTRDAGPADIGVYFRLPVHASGDAPRPGHGWPRVPL</sequence>
<dbReference type="GO" id="GO:0009820">
    <property type="term" value="P:alkaloid metabolic process"/>
    <property type="evidence" value="ECO:0007669"/>
    <property type="project" value="InterPro"/>
</dbReference>